<reference evidence="3" key="1">
    <citation type="journal article" date="2014" name="Proc. Natl. Acad. Sci. U.S.A.">
        <title>Extensive sampling of basidiomycete genomes demonstrates inadequacy of the white-rot/brown-rot paradigm for wood decay fungi.</title>
        <authorList>
            <person name="Riley R."/>
            <person name="Salamov A.A."/>
            <person name="Brown D.W."/>
            <person name="Nagy L.G."/>
            <person name="Floudas D."/>
            <person name="Held B.W."/>
            <person name="Levasseur A."/>
            <person name="Lombard V."/>
            <person name="Morin E."/>
            <person name="Otillar R."/>
            <person name="Lindquist E.A."/>
            <person name="Sun H."/>
            <person name="LaButti K.M."/>
            <person name="Schmutz J."/>
            <person name="Jabbour D."/>
            <person name="Luo H."/>
            <person name="Baker S.E."/>
            <person name="Pisabarro A.G."/>
            <person name="Walton J.D."/>
            <person name="Blanchette R.A."/>
            <person name="Henrissat B."/>
            <person name="Martin F."/>
            <person name="Cullen D."/>
            <person name="Hibbett D.S."/>
            <person name="Grigoriev I.V."/>
        </authorList>
    </citation>
    <scope>NUCLEOTIDE SEQUENCE [LARGE SCALE GENOMIC DNA]</scope>
    <source>
        <strain evidence="3">CBS 339.88</strain>
    </source>
</reference>
<keyword evidence="3" id="KW-1185">Reference proteome</keyword>
<proteinExistence type="predicted"/>
<evidence type="ECO:0000313" key="2">
    <source>
        <dbReference type="EMBL" id="KDR78432.1"/>
    </source>
</evidence>
<evidence type="ECO:0000256" key="1">
    <source>
        <dbReference type="SAM" id="MobiDB-lite"/>
    </source>
</evidence>
<feature type="compositionally biased region" description="Low complexity" evidence="1">
    <location>
        <begin position="67"/>
        <end position="82"/>
    </location>
</feature>
<name>A0A067T7Y7_GALM3</name>
<gene>
    <name evidence="2" type="ORF">GALMADRAFT_1249611</name>
</gene>
<dbReference type="EMBL" id="KL142374">
    <property type="protein sequence ID" value="KDR78432.1"/>
    <property type="molecule type" value="Genomic_DNA"/>
</dbReference>
<feature type="region of interest" description="Disordered" evidence="1">
    <location>
        <begin position="1"/>
        <end position="28"/>
    </location>
</feature>
<dbReference type="AlphaFoldDB" id="A0A067T7Y7"/>
<accession>A0A067T7Y7</accession>
<organism evidence="2 3">
    <name type="scientific">Galerina marginata (strain CBS 339.88)</name>
    <dbReference type="NCBI Taxonomy" id="685588"/>
    <lineage>
        <taxon>Eukaryota</taxon>
        <taxon>Fungi</taxon>
        <taxon>Dikarya</taxon>
        <taxon>Basidiomycota</taxon>
        <taxon>Agaricomycotina</taxon>
        <taxon>Agaricomycetes</taxon>
        <taxon>Agaricomycetidae</taxon>
        <taxon>Agaricales</taxon>
        <taxon>Agaricineae</taxon>
        <taxon>Strophariaceae</taxon>
        <taxon>Galerina</taxon>
    </lineage>
</organism>
<feature type="region of interest" description="Disordered" evidence="1">
    <location>
        <begin position="56"/>
        <end position="84"/>
    </location>
</feature>
<protein>
    <submittedName>
        <fullName evidence="2">Uncharacterized protein</fullName>
    </submittedName>
</protein>
<dbReference type="Proteomes" id="UP000027222">
    <property type="component" value="Unassembled WGS sequence"/>
</dbReference>
<sequence length="167" mass="18541">MPTRENDQTTIALHEQRQREFSSYVPRQRPPLPLLSFKTRGFALLVGCEGLQAKPVVPQQAKRDTGAPASPRRQPSSPPTARGQWVNDWTTEWVGGVKGRSGGPCKGILPSPSAAFLSLLPVMRARLATIPTSKLRADDDRRHHSSVVWNVRGENFVDIRMYTSLTS</sequence>
<evidence type="ECO:0000313" key="3">
    <source>
        <dbReference type="Proteomes" id="UP000027222"/>
    </source>
</evidence>
<dbReference type="HOGENOM" id="CLU_1594680_0_0_1"/>